<dbReference type="EMBL" id="JAAHCF010000750">
    <property type="protein sequence ID" value="KAK8142118.1"/>
    <property type="molecule type" value="Genomic_DNA"/>
</dbReference>
<name>A0AAW0RIW4_9HYPO</name>
<accession>A0AAW0RIW4</accession>
<evidence type="ECO:0000313" key="3">
    <source>
        <dbReference type="Proteomes" id="UP001397290"/>
    </source>
</evidence>
<keyword evidence="3" id="KW-1185">Reference proteome</keyword>
<sequence length="195" mass="22104">MSTPLFCCSSIRPYRPQHLAHESKFTSFVTWASFPTESRIDYAANLRVIHAPFAIQLVRQVNYGPLESKRYFIPHADTKDIFDEVVEDDLIRANFQKLNAYKNFKRTRSISTTGEPTWRDRREIDLPPQAGPGQAQSSVTVAGDSATAAKAETDIMDREATIACRLSELDREDHEPMKDLTACDKECGYCGECDY</sequence>
<reference evidence="2 3" key="1">
    <citation type="submission" date="2020-02" db="EMBL/GenBank/DDBJ databases">
        <title>Comparative genomics of the hypocrealean fungal genus Beauvera.</title>
        <authorList>
            <person name="Showalter D.N."/>
            <person name="Bushley K.E."/>
            <person name="Rehner S.A."/>
        </authorList>
    </citation>
    <scope>NUCLEOTIDE SEQUENCE [LARGE SCALE GENOMIC DNA]</scope>
    <source>
        <strain evidence="2 3">ARSEF4384</strain>
    </source>
</reference>
<evidence type="ECO:0000313" key="2">
    <source>
        <dbReference type="EMBL" id="KAK8142118.1"/>
    </source>
</evidence>
<protein>
    <submittedName>
        <fullName evidence="2">Uncharacterized protein</fullName>
    </submittedName>
</protein>
<comment type="caution">
    <text evidence="2">The sequence shown here is derived from an EMBL/GenBank/DDBJ whole genome shotgun (WGS) entry which is preliminary data.</text>
</comment>
<dbReference type="Proteomes" id="UP001397290">
    <property type="component" value="Unassembled WGS sequence"/>
</dbReference>
<feature type="region of interest" description="Disordered" evidence="1">
    <location>
        <begin position="125"/>
        <end position="144"/>
    </location>
</feature>
<proteinExistence type="predicted"/>
<evidence type="ECO:0000256" key="1">
    <source>
        <dbReference type="SAM" id="MobiDB-lite"/>
    </source>
</evidence>
<organism evidence="2 3">
    <name type="scientific">Beauveria asiatica</name>
    <dbReference type="NCBI Taxonomy" id="1069075"/>
    <lineage>
        <taxon>Eukaryota</taxon>
        <taxon>Fungi</taxon>
        <taxon>Dikarya</taxon>
        <taxon>Ascomycota</taxon>
        <taxon>Pezizomycotina</taxon>
        <taxon>Sordariomycetes</taxon>
        <taxon>Hypocreomycetidae</taxon>
        <taxon>Hypocreales</taxon>
        <taxon>Cordycipitaceae</taxon>
        <taxon>Beauveria</taxon>
    </lineage>
</organism>
<gene>
    <name evidence="2" type="ORF">G3M48_009322</name>
</gene>
<dbReference type="AlphaFoldDB" id="A0AAW0RIW4"/>